<dbReference type="HOGENOM" id="CLU_2284612_0_0_1"/>
<protein>
    <submittedName>
        <fullName evidence="1">Uncharacterized protein</fullName>
    </submittedName>
</protein>
<organism evidence="1 2">
    <name type="scientific">Brassica oleracea var. oleracea</name>
    <dbReference type="NCBI Taxonomy" id="109376"/>
    <lineage>
        <taxon>Eukaryota</taxon>
        <taxon>Viridiplantae</taxon>
        <taxon>Streptophyta</taxon>
        <taxon>Embryophyta</taxon>
        <taxon>Tracheophyta</taxon>
        <taxon>Spermatophyta</taxon>
        <taxon>Magnoliopsida</taxon>
        <taxon>eudicotyledons</taxon>
        <taxon>Gunneridae</taxon>
        <taxon>Pentapetalae</taxon>
        <taxon>rosids</taxon>
        <taxon>malvids</taxon>
        <taxon>Brassicales</taxon>
        <taxon>Brassicaceae</taxon>
        <taxon>Brassiceae</taxon>
        <taxon>Brassica</taxon>
    </lineage>
</organism>
<keyword evidence="2" id="KW-1185">Reference proteome</keyword>
<name>A0A0D2ZXW5_BRAOL</name>
<evidence type="ECO:0000313" key="1">
    <source>
        <dbReference type="EnsemblPlants" id="Bo06781s010.1"/>
    </source>
</evidence>
<dbReference type="Gramene" id="Bo06781s010.1">
    <property type="protein sequence ID" value="Bo06781s010.1"/>
    <property type="gene ID" value="Bo06781s010"/>
</dbReference>
<dbReference type="eggNOG" id="ENOG502R1T9">
    <property type="taxonomic scope" value="Eukaryota"/>
</dbReference>
<reference evidence="1" key="2">
    <citation type="submission" date="2015-06" db="UniProtKB">
        <authorList>
            <consortium name="EnsemblPlants"/>
        </authorList>
    </citation>
    <scope>IDENTIFICATION</scope>
</reference>
<sequence length="102" mass="11776">NLDPQVDNEVLPPTQVVDDIVHEGQTQNPQELVQQDQIALRRSTRIRKNAIPDDYIVFLMEHEENQTLSEDDPITFLQAMSCSMSDKWTEAANEEYKSMLDN</sequence>
<dbReference type="EnsemblPlants" id="Bo06781s010.1">
    <property type="protein sequence ID" value="Bo06781s010.1"/>
    <property type="gene ID" value="Bo06781s010"/>
</dbReference>
<evidence type="ECO:0000313" key="2">
    <source>
        <dbReference type="Proteomes" id="UP000032141"/>
    </source>
</evidence>
<reference evidence="1" key="1">
    <citation type="journal article" date="2014" name="Genome Biol.">
        <title>Transcriptome and methylome profiling reveals relics of genome dominance in the mesopolyploid Brassica oleracea.</title>
        <authorList>
            <person name="Parkin I.A."/>
            <person name="Koh C."/>
            <person name="Tang H."/>
            <person name="Robinson S.J."/>
            <person name="Kagale S."/>
            <person name="Clarke W.E."/>
            <person name="Town C.D."/>
            <person name="Nixon J."/>
            <person name="Krishnakumar V."/>
            <person name="Bidwell S.L."/>
            <person name="Denoeud F."/>
            <person name="Belcram H."/>
            <person name="Links M.G."/>
            <person name="Just J."/>
            <person name="Clarke C."/>
            <person name="Bender T."/>
            <person name="Huebert T."/>
            <person name="Mason A.S."/>
            <person name="Pires J.C."/>
            <person name="Barker G."/>
            <person name="Moore J."/>
            <person name="Walley P.G."/>
            <person name="Manoli S."/>
            <person name="Batley J."/>
            <person name="Edwards D."/>
            <person name="Nelson M.N."/>
            <person name="Wang X."/>
            <person name="Paterson A.H."/>
            <person name="King G."/>
            <person name="Bancroft I."/>
            <person name="Chalhoub B."/>
            <person name="Sharpe A.G."/>
        </authorList>
    </citation>
    <scope>NUCLEOTIDE SEQUENCE [LARGE SCALE GENOMIC DNA]</scope>
    <source>
        <strain evidence="1">cv. TO1000</strain>
    </source>
</reference>
<dbReference type="AlphaFoldDB" id="A0A0D2ZXW5"/>
<dbReference type="OMA" id="FLQAMSC"/>
<dbReference type="Proteomes" id="UP000032141">
    <property type="component" value="Unassembled WGS sequence"/>
</dbReference>
<accession>A0A0D2ZXW5</accession>
<proteinExistence type="predicted"/>